<evidence type="ECO:0000313" key="2">
    <source>
        <dbReference type="EMBL" id="CEK63498.1"/>
    </source>
</evidence>
<protein>
    <submittedName>
        <fullName evidence="2">Uncharacterized protein</fullName>
    </submittedName>
</protein>
<dbReference type="AlphaFoldDB" id="A0A0B6Z4R1"/>
<feature type="region of interest" description="Disordered" evidence="1">
    <location>
        <begin position="1"/>
        <end position="50"/>
    </location>
</feature>
<name>A0A0B6Z4R1_9EUPU</name>
<organism evidence="2">
    <name type="scientific">Arion vulgaris</name>
    <dbReference type="NCBI Taxonomy" id="1028688"/>
    <lineage>
        <taxon>Eukaryota</taxon>
        <taxon>Metazoa</taxon>
        <taxon>Spiralia</taxon>
        <taxon>Lophotrochozoa</taxon>
        <taxon>Mollusca</taxon>
        <taxon>Gastropoda</taxon>
        <taxon>Heterobranchia</taxon>
        <taxon>Euthyneura</taxon>
        <taxon>Panpulmonata</taxon>
        <taxon>Eupulmonata</taxon>
        <taxon>Stylommatophora</taxon>
        <taxon>Helicina</taxon>
        <taxon>Arionoidea</taxon>
        <taxon>Arionidae</taxon>
        <taxon>Arion</taxon>
    </lineage>
</organism>
<evidence type="ECO:0000256" key="1">
    <source>
        <dbReference type="SAM" id="MobiDB-lite"/>
    </source>
</evidence>
<sequence>AEEDNQEQTEGERLDQTVSSRMEPHKVMVQNPPMSGKCSGRNQPIPQLRD</sequence>
<proteinExistence type="predicted"/>
<feature type="compositionally biased region" description="Polar residues" evidence="1">
    <location>
        <begin position="40"/>
        <end position="50"/>
    </location>
</feature>
<feature type="non-terminal residue" evidence="2">
    <location>
        <position position="1"/>
    </location>
</feature>
<gene>
    <name evidence="2" type="primary">ORF48506</name>
</gene>
<reference evidence="2" key="1">
    <citation type="submission" date="2014-12" db="EMBL/GenBank/DDBJ databases">
        <title>Insight into the proteome of Arion vulgaris.</title>
        <authorList>
            <person name="Aradska J."/>
            <person name="Bulat T."/>
            <person name="Smidak R."/>
            <person name="Sarate P."/>
            <person name="Gangsoo J."/>
            <person name="Sialana F."/>
            <person name="Bilban M."/>
            <person name="Lubec G."/>
        </authorList>
    </citation>
    <scope>NUCLEOTIDE SEQUENCE</scope>
    <source>
        <tissue evidence="2">Skin</tissue>
    </source>
</reference>
<dbReference type="EMBL" id="HACG01016633">
    <property type="protein sequence ID" value="CEK63498.1"/>
    <property type="molecule type" value="Transcribed_RNA"/>
</dbReference>
<accession>A0A0B6Z4R1</accession>